<evidence type="ECO:0000313" key="8">
    <source>
        <dbReference type="EMBL" id="EGT55106.1"/>
    </source>
</evidence>
<dbReference type="InParanoid" id="G0N879"/>
<feature type="compositionally biased region" description="Basic and acidic residues" evidence="7">
    <location>
        <begin position="1515"/>
        <end position="1546"/>
    </location>
</feature>
<dbReference type="GO" id="GO:0005524">
    <property type="term" value="F:ATP binding"/>
    <property type="evidence" value="ECO:0007669"/>
    <property type="project" value="UniProtKB-KW"/>
</dbReference>
<evidence type="ECO:0000256" key="4">
    <source>
        <dbReference type="ARBA" id="ARBA00023054"/>
    </source>
</evidence>
<evidence type="ECO:0000256" key="6">
    <source>
        <dbReference type="SAM" id="Coils"/>
    </source>
</evidence>
<feature type="region of interest" description="Disordered" evidence="7">
    <location>
        <begin position="458"/>
        <end position="481"/>
    </location>
</feature>
<gene>
    <name evidence="8" type="ORF">CAEBREN_19256</name>
</gene>
<name>G0N879_CAEBE</name>
<feature type="region of interest" description="Disordered" evidence="7">
    <location>
        <begin position="1510"/>
        <end position="1546"/>
    </location>
</feature>
<evidence type="ECO:0000256" key="3">
    <source>
        <dbReference type="ARBA" id="ARBA00022840"/>
    </source>
</evidence>
<reference evidence="9" key="1">
    <citation type="submission" date="2011-07" db="EMBL/GenBank/DDBJ databases">
        <authorList>
            <consortium name="Caenorhabditis brenneri Sequencing and Analysis Consortium"/>
            <person name="Wilson R.K."/>
        </authorList>
    </citation>
    <scope>NUCLEOTIDE SEQUENCE [LARGE SCALE GENOMIC DNA]</scope>
    <source>
        <strain evidence="9">PB2801</strain>
    </source>
</reference>
<dbReference type="PANTHER" id="PTHR37739:SF16">
    <property type="entry name" value="KINESIN-LIKE PROTEIN"/>
    <property type="match status" value="1"/>
</dbReference>
<feature type="coiled-coil region" evidence="6">
    <location>
        <begin position="1599"/>
        <end position="1685"/>
    </location>
</feature>
<keyword evidence="9" id="KW-1185">Reference proteome</keyword>
<dbReference type="Proteomes" id="UP000008068">
    <property type="component" value="Unassembled WGS sequence"/>
</dbReference>
<dbReference type="STRING" id="135651.G0N879"/>
<organism evidence="9">
    <name type="scientific">Caenorhabditis brenneri</name>
    <name type="common">Nematode worm</name>
    <dbReference type="NCBI Taxonomy" id="135651"/>
    <lineage>
        <taxon>Eukaryota</taxon>
        <taxon>Metazoa</taxon>
        <taxon>Ecdysozoa</taxon>
        <taxon>Nematoda</taxon>
        <taxon>Chromadorea</taxon>
        <taxon>Rhabditida</taxon>
        <taxon>Rhabditina</taxon>
        <taxon>Rhabditomorpha</taxon>
        <taxon>Rhabditoidea</taxon>
        <taxon>Rhabditidae</taxon>
        <taxon>Peloderinae</taxon>
        <taxon>Caenorhabditis</taxon>
    </lineage>
</organism>
<feature type="compositionally biased region" description="Acidic residues" evidence="7">
    <location>
        <begin position="1367"/>
        <end position="1378"/>
    </location>
</feature>
<evidence type="ECO:0000256" key="5">
    <source>
        <dbReference type="ARBA" id="ARBA00023175"/>
    </source>
</evidence>
<feature type="compositionally biased region" description="Pro residues" evidence="7">
    <location>
        <begin position="1455"/>
        <end position="1483"/>
    </location>
</feature>
<dbReference type="InterPro" id="IPR044986">
    <property type="entry name" value="KIF15/KIN-12"/>
</dbReference>
<keyword evidence="2" id="KW-0547">Nucleotide-binding</keyword>
<proteinExistence type="predicted"/>
<dbReference type="HOGENOM" id="CLU_248525_0_0_1"/>
<evidence type="ECO:0000313" key="9">
    <source>
        <dbReference type="Proteomes" id="UP000008068"/>
    </source>
</evidence>
<dbReference type="GO" id="GO:0005874">
    <property type="term" value="C:microtubule"/>
    <property type="evidence" value="ECO:0007669"/>
    <property type="project" value="UniProtKB-KW"/>
</dbReference>
<keyword evidence="4 6" id="KW-0175">Coiled coil</keyword>
<evidence type="ECO:0000256" key="7">
    <source>
        <dbReference type="SAM" id="MobiDB-lite"/>
    </source>
</evidence>
<feature type="region of interest" description="Disordered" evidence="7">
    <location>
        <begin position="395"/>
        <end position="427"/>
    </location>
</feature>
<dbReference type="PANTHER" id="PTHR37739">
    <property type="entry name" value="KINESIN-LIKE PROTEIN KIN-12D"/>
    <property type="match status" value="1"/>
</dbReference>
<dbReference type="eggNOG" id="ENOG502QQ2D">
    <property type="taxonomic scope" value="Eukaryota"/>
</dbReference>
<keyword evidence="5" id="KW-0505">Motor protein</keyword>
<evidence type="ECO:0000256" key="1">
    <source>
        <dbReference type="ARBA" id="ARBA00022701"/>
    </source>
</evidence>
<feature type="region of interest" description="Disordered" evidence="7">
    <location>
        <begin position="1365"/>
        <end position="1495"/>
    </location>
</feature>
<keyword evidence="1" id="KW-0493">Microtubule</keyword>
<sequence length="1702" mass="196678">MPKYANSKWHRTREYVSFEIVTHENCTGDTPNQFVVGVCPDGSEMFPNACYFNPNDKIKDKLPYFYVNRKVLKDDASPEYEKSLTKLELFSKTHDPPFYIRSLLHDKIFVMDALRLFPIALEKQGDEIDEEFLLELHELYEADIYRTMPVKEFWNMLQELDIDKQNIVIVPDVQQLYKYAHSEWELPDVLFAPDGEIVIGSQNSVFFVFQLLLCWKRDKCSNCSHEEFEKEVLKLMSVFGDFDDTIFIPRKFIVSTFPHIFSKLCSKCLEKYPKSTRPPLPDKMSTDRISITDLEAIKEKYGVPEASEFEKILYCPVWMLRLFMVGGWFRKVLPRMDEKVKESLMDTVKYLMPEYLRDCEAKEEFLKFVMLGSTGDRFTKSKDKAKSRAETLKLRKEMRKKGKKKNGKVGLKNKNGSDHDSSDDEENDPFMDLVIKLLVKETSVEEDHLSNITRGVWKKPSKKSEDVGTEAGGAKDESSPVVEAADICQKEMPKPPKLNVIRHTRYAEIQRKVLTHTTGDTWTFSAGKLEDGTLIYPNLNFFSPQGRGLVEDFFYYSWPENAENIIMDTMSIKKMSNLEEFAKAYNSTLYIRCLMDNNGVVFLGDLLKIIRIALAKQDTHLTEEDLLFLLGDQNMERHSAGFYPTVDVNLLLKMIDLLNIDPSRIVIVPDILQQKASENCQPPFETHAPDTKMAMNFDNAVFKTFQEAFCWKGVGCEKICQEKMEKVVVLYMETYVRTSTFYISTEQIMLNLKDTFEKYLCETCRASKSNSPRNPLADKNPTDKIPYSDLPKLEKEFGVPTVSDPIIQEGIKNGESIFVWKARSTMFLDWLGKALFTLSEPIVDSITETIKLMVPFDVRNEPNHLEVFPNSKVKETTSVVKPDQQEEQKENTVAANMDDILKTIAKLEGKPAEIQGKKLTKNMFQKENVEVLTGLTKELKEKTSEFEKVKVQIKQYEAYKYRHTKITEFLGNSAPVELKNDEPKSEKQTPELKYKNTKINRFEEVIAFQQRETGKILSAEYADNIKLCANVRAFCPHDQVSEYFYVNSCLETATTLKYTDFSTLEKFARAMPDPFYIRTIGWWKDTSEFIFGDEVRRFIPLALKKQGSEPGKKLIAQLENLWKSKNDYTYLTIGVDEFLETLEQFDVDKRNITLVPDFDQVYALNFYDWVLPFCTSAPDRTEVFAPLQAAFELFERLVFWRKVMCREKCGCREGFENSVLEKLEGYVDMDQTHFISVTQCYSQIFPLLTTLCEECFKRIPDSVIIPLPNHHSTDKATYMEALLAYQEFLGAHDPHINKFIVQRGYWLVCHLRFFIFGKYLYSSFVNRNRKVMDFIEQAGIYLMPMEHREDSVLQFLMKVYQGKDPFEESERDQEDETPFPESEKVPIEPSAPIEEPSEPAPQKKKWIVPKNKRPDPPYKPNRVNKKGSKSASRSESRAPAEQPEMVSREASPASGPAPRPAPEPRPESAPAPAPAPAPDPPQSPEEDAKAVQLANIRKELGEAKLELSTLRAQKQKNEGLESKLKKLQDEKRQMKESHELEKRDLEQQHSVLVKHLTENVANLKTKLVDQSHSADEKIQVLEVKLQKLSNPRAREKMIQDQKDKEIEELRSALSKQTREVSSLRNQLSQKDTKNAMLESENLQLKNDVQEFQAQKAQEIAENLKNQKTNERLVALKDRNTFLDDEIPSLVEELRGALHQFEI</sequence>
<protein>
    <submittedName>
        <fullName evidence="8">Uncharacterized protein</fullName>
    </submittedName>
</protein>
<feature type="compositionally biased region" description="Basic residues" evidence="7">
    <location>
        <begin position="1402"/>
        <end position="1411"/>
    </location>
</feature>
<keyword evidence="3" id="KW-0067">ATP-binding</keyword>
<evidence type="ECO:0000256" key="2">
    <source>
        <dbReference type="ARBA" id="ARBA00022741"/>
    </source>
</evidence>
<dbReference type="EMBL" id="GL379849">
    <property type="protein sequence ID" value="EGT55106.1"/>
    <property type="molecule type" value="Genomic_DNA"/>
</dbReference>
<feature type="compositionally biased region" description="Basic residues" evidence="7">
    <location>
        <begin position="396"/>
        <end position="407"/>
    </location>
</feature>
<accession>G0N879</accession>